<comment type="similarity">
    <text evidence="2">Belongs to the EamA transporter family.</text>
</comment>
<evidence type="ECO:0000256" key="4">
    <source>
        <dbReference type="ARBA" id="ARBA00022989"/>
    </source>
</evidence>
<dbReference type="GO" id="GO:0016020">
    <property type="term" value="C:membrane"/>
    <property type="evidence" value="ECO:0007669"/>
    <property type="project" value="UniProtKB-SubCell"/>
</dbReference>
<proteinExistence type="inferred from homology"/>
<keyword evidence="4 6" id="KW-1133">Transmembrane helix</keyword>
<feature type="transmembrane region" description="Helical" evidence="6">
    <location>
        <begin position="156"/>
        <end position="176"/>
    </location>
</feature>
<dbReference type="RefSeq" id="WP_209369652.1">
    <property type="nucleotide sequence ID" value="NZ_JAGIZA010000001.1"/>
</dbReference>
<dbReference type="InterPro" id="IPR000620">
    <property type="entry name" value="EamA_dom"/>
</dbReference>
<name>A0A940MNQ6_9PROT</name>
<comment type="subcellular location">
    <subcellularLocation>
        <location evidence="1">Membrane</location>
        <topology evidence="1">Multi-pass membrane protein</topology>
    </subcellularLocation>
</comment>
<evidence type="ECO:0000313" key="9">
    <source>
        <dbReference type="Proteomes" id="UP000677537"/>
    </source>
</evidence>
<accession>A0A940MNQ6</accession>
<feature type="domain" description="EamA" evidence="7">
    <location>
        <begin position="7"/>
        <end position="135"/>
    </location>
</feature>
<keyword evidence="5 6" id="KW-0472">Membrane</keyword>
<keyword evidence="3 6" id="KW-0812">Transmembrane</keyword>
<comment type="caution">
    <text evidence="8">The sequence shown here is derived from an EMBL/GenBank/DDBJ whole genome shotgun (WGS) entry which is preliminary data.</text>
</comment>
<organism evidence="8 9">
    <name type="scientific">Roseomonas indoligenes</name>
    <dbReference type="NCBI Taxonomy" id="2820811"/>
    <lineage>
        <taxon>Bacteria</taxon>
        <taxon>Pseudomonadati</taxon>
        <taxon>Pseudomonadota</taxon>
        <taxon>Alphaproteobacteria</taxon>
        <taxon>Acetobacterales</taxon>
        <taxon>Roseomonadaceae</taxon>
        <taxon>Roseomonas</taxon>
    </lineage>
</organism>
<dbReference type="InterPro" id="IPR050638">
    <property type="entry name" value="AA-Vitamin_Transporters"/>
</dbReference>
<dbReference type="PANTHER" id="PTHR32322:SF2">
    <property type="entry name" value="EAMA DOMAIN-CONTAINING PROTEIN"/>
    <property type="match status" value="1"/>
</dbReference>
<feature type="transmembrane region" description="Helical" evidence="6">
    <location>
        <begin position="32"/>
        <end position="54"/>
    </location>
</feature>
<feature type="transmembrane region" description="Helical" evidence="6">
    <location>
        <begin position="66"/>
        <end position="86"/>
    </location>
</feature>
<dbReference type="AlphaFoldDB" id="A0A940MNQ6"/>
<feature type="transmembrane region" description="Helical" evidence="6">
    <location>
        <begin position="219"/>
        <end position="242"/>
    </location>
</feature>
<feature type="transmembrane region" description="Helical" evidence="6">
    <location>
        <begin position="120"/>
        <end position="141"/>
    </location>
</feature>
<gene>
    <name evidence="8" type="ORF">J5Y10_00055</name>
</gene>
<feature type="transmembrane region" description="Helical" evidence="6">
    <location>
        <begin position="275"/>
        <end position="294"/>
    </location>
</feature>
<evidence type="ECO:0000256" key="2">
    <source>
        <dbReference type="ARBA" id="ARBA00007362"/>
    </source>
</evidence>
<evidence type="ECO:0000313" key="8">
    <source>
        <dbReference type="EMBL" id="MBP0491163.1"/>
    </source>
</evidence>
<dbReference type="InterPro" id="IPR037185">
    <property type="entry name" value="EmrE-like"/>
</dbReference>
<protein>
    <submittedName>
        <fullName evidence="8">DMT family transporter</fullName>
    </submittedName>
</protein>
<feature type="transmembrane region" description="Helical" evidence="6">
    <location>
        <begin position="92"/>
        <end position="113"/>
    </location>
</feature>
<sequence>MKPADLVLAAAFVVIWGAAFNAARFVVLEWPPFWALAIRFLLTAPLLLAIAVATRSRMPARADRGRVALLGLLGTGGYLSLSWWATALIPSGLVALISAATPLVVALGEAIFLRRRPSGLAWIGLALGWAGVALLGGVRLAGQLQDHAGGHGATEALGVLLALLGAVSQAAGLLVFAPARGRVDLWTASTGQSLVSAALLLVLAVLFGGPPPTSASTQAWLALAFSVTVVGVGGYALLFIMLRRFNPSTAAALQLLAPPVAAVIGWAVLDEVLGWADLGGGILTLAGLSLLFRAQSKARAAGKA</sequence>
<dbReference type="EMBL" id="JAGIZA010000001">
    <property type="protein sequence ID" value="MBP0491163.1"/>
    <property type="molecule type" value="Genomic_DNA"/>
</dbReference>
<evidence type="ECO:0000256" key="1">
    <source>
        <dbReference type="ARBA" id="ARBA00004141"/>
    </source>
</evidence>
<dbReference type="SUPFAM" id="SSF103481">
    <property type="entry name" value="Multidrug resistance efflux transporter EmrE"/>
    <property type="match status" value="2"/>
</dbReference>
<keyword evidence="9" id="KW-1185">Reference proteome</keyword>
<dbReference type="Proteomes" id="UP000677537">
    <property type="component" value="Unassembled WGS sequence"/>
</dbReference>
<feature type="domain" description="EamA" evidence="7">
    <location>
        <begin position="157"/>
        <end position="292"/>
    </location>
</feature>
<dbReference type="Pfam" id="PF00892">
    <property type="entry name" value="EamA"/>
    <property type="match status" value="2"/>
</dbReference>
<feature type="transmembrane region" description="Helical" evidence="6">
    <location>
        <begin position="249"/>
        <end position="269"/>
    </location>
</feature>
<evidence type="ECO:0000256" key="3">
    <source>
        <dbReference type="ARBA" id="ARBA00022692"/>
    </source>
</evidence>
<evidence type="ECO:0000256" key="5">
    <source>
        <dbReference type="ARBA" id="ARBA00023136"/>
    </source>
</evidence>
<feature type="transmembrane region" description="Helical" evidence="6">
    <location>
        <begin position="183"/>
        <end position="207"/>
    </location>
</feature>
<evidence type="ECO:0000259" key="7">
    <source>
        <dbReference type="Pfam" id="PF00892"/>
    </source>
</evidence>
<evidence type="ECO:0000256" key="6">
    <source>
        <dbReference type="SAM" id="Phobius"/>
    </source>
</evidence>
<reference evidence="8" key="1">
    <citation type="submission" date="2021-03" db="EMBL/GenBank/DDBJ databases">
        <authorList>
            <person name="So Y."/>
        </authorList>
    </citation>
    <scope>NUCLEOTIDE SEQUENCE</scope>
    <source>
        <strain evidence="8">SG15</strain>
    </source>
</reference>
<dbReference type="PANTHER" id="PTHR32322">
    <property type="entry name" value="INNER MEMBRANE TRANSPORTER"/>
    <property type="match status" value="1"/>
</dbReference>